<dbReference type="Proteomes" id="UP000670475">
    <property type="component" value="Unassembled WGS sequence"/>
</dbReference>
<evidence type="ECO:0000313" key="2">
    <source>
        <dbReference type="EMBL" id="MBP0459443.1"/>
    </source>
</evidence>
<dbReference type="InterPro" id="IPR050582">
    <property type="entry name" value="HAD-like_SerB"/>
</dbReference>
<keyword evidence="3" id="KW-1185">Reference proteome</keyword>
<dbReference type="PANTHER" id="PTHR43344">
    <property type="entry name" value="PHOSPHOSERINE PHOSPHATASE"/>
    <property type="match status" value="1"/>
</dbReference>
<proteinExistence type="inferred from homology"/>
<reference evidence="2" key="1">
    <citation type="submission" date="2021-03" db="EMBL/GenBank/DDBJ databases">
        <title>Whole genome sequence of Streptomyces bomunensis MMS17-BM035.</title>
        <authorList>
            <person name="Lee J.H."/>
        </authorList>
    </citation>
    <scope>NUCLEOTIDE SEQUENCE</scope>
    <source>
        <strain evidence="2">MMS17-BM035</strain>
    </source>
</reference>
<sequence length="211" mass="22600">MATAPKLHLFDVDGTLIRGSAAAVEISRQLGVTAQIEELERLFVTAGLPAADFASRAREIWADLTVAHVTAAFEQAPWLDGIRDVWADIRARGDYCAVISLGPSFFVERLLDWGLHAAHASVWPAVPFTEPVEPSGILSPAAKVHTAERLCGELGLRLEDCVAYGDSMSDAELFRVVPSAVAVNADHHVAGIATHTYSGGDLRDAYALVRG</sequence>
<dbReference type="SUPFAM" id="SSF56784">
    <property type="entry name" value="HAD-like"/>
    <property type="match status" value="1"/>
</dbReference>
<gene>
    <name evidence="2" type="ORF">JFN87_18310</name>
</gene>
<dbReference type="EMBL" id="JAGIQL010000072">
    <property type="protein sequence ID" value="MBP0459443.1"/>
    <property type="molecule type" value="Genomic_DNA"/>
</dbReference>
<organism evidence="2 3">
    <name type="scientific">Streptomyces montanisoli</name>
    <dbReference type="NCBI Taxonomy" id="2798581"/>
    <lineage>
        <taxon>Bacteria</taxon>
        <taxon>Bacillati</taxon>
        <taxon>Actinomycetota</taxon>
        <taxon>Actinomycetes</taxon>
        <taxon>Kitasatosporales</taxon>
        <taxon>Streptomycetaceae</taxon>
        <taxon>Streptomyces</taxon>
    </lineage>
</organism>
<comment type="similarity">
    <text evidence="1">Belongs to the HAD-like hydrolase superfamily. SerB family.</text>
</comment>
<evidence type="ECO:0000313" key="3">
    <source>
        <dbReference type="Proteomes" id="UP000670475"/>
    </source>
</evidence>
<dbReference type="Gene3D" id="3.40.50.1000">
    <property type="entry name" value="HAD superfamily/HAD-like"/>
    <property type="match status" value="1"/>
</dbReference>
<dbReference type="AlphaFoldDB" id="A0A940RYQ9"/>
<accession>A0A940RYQ9</accession>
<comment type="caution">
    <text evidence="2">The sequence shown here is derived from an EMBL/GenBank/DDBJ whole genome shotgun (WGS) entry which is preliminary data.</text>
</comment>
<dbReference type="NCBIfam" id="TIGR01488">
    <property type="entry name" value="HAD-SF-IB"/>
    <property type="match status" value="1"/>
</dbReference>
<name>A0A940RYQ9_9ACTN</name>
<dbReference type="InterPro" id="IPR023214">
    <property type="entry name" value="HAD_sf"/>
</dbReference>
<dbReference type="RefSeq" id="WP_209341259.1">
    <property type="nucleotide sequence ID" value="NZ_JAGIQL010000072.1"/>
</dbReference>
<evidence type="ECO:0000256" key="1">
    <source>
        <dbReference type="ARBA" id="ARBA00009184"/>
    </source>
</evidence>
<protein>
    <submittedName>
        <fullName evidence="2">HAD family phosphatase</fullName>
    </submittedName>
</protein>
<dbReference type="InterPro" id="IPR036412">
    <property type="entry name" value="HAD-like_sf"/>
</dbReference>
<dbReference type="Pfam" id="PF12710">
    <property type="entry name" value="HAD"/>
    <property type="match status" value="1"/>
</dbReference>